<comment type="caution">
    <text evidence="2">The sequence shown here is derived from an EMBL/GenBank/DDBJ whole genome shotgun (WGS) entry which is preliminary data.</text>
</comment>
<feature type="non-terminal residue" evidence="2">
    <location>
        <position position="55"/>
    </location>
</feature>
<organism evidence="2 3">
    <name type="scientific">Rotaria magnacalcarata</name>
    <dbReference type="NCBI Taxonomy" id="392030"/>
    <lineage>
        <taxon>Eukaryota</taxon>
        <taxon>Metazoa</taxon>
        <taxon>Spiralia</taxon>
        <taxon>Gnathifera</taxon>
        <taxon>Rotifera</taxon>
        <taxon>Eurotatoria</taxon>
        <taxon>Bdelloidea</taxon>
        <taxon>Philodinida</taxon>
        <taxon>Philodinidae</taxon>
        <taxon>Rotaria</taxon>
    </lineage>
</organism>
<name>A0A8S3B9X3_9BILA</name>
<proteinExistence type="predicted"/>
<accession>A0A8S3B9X3</accession>
<gene>
    <name evidence="2" type="ORF">SMN809_LOCUS47084</name>
</gene>
<protein>
    <submittedName>
        <fullName evidence="2">Uncharacterized protein</fullName>
    </submittedName>
</protein>
<feature type="region of interest" description="Disordered" evidence="1">
    <location>
        <begin position="1"/>
        <end position="55"/>
    </location>
</feature>
<feature type="compositionally biased region" description="Polar residues" evidence="1">
    <location>
        <begin position="22"/>
        <end position="31"/>
    </location>
</feature>
<evidence type="ECO:0000313" key="3">
    <source>
        <dbReference type="Proteomes" id="UP000676336"/>
    </source>
</evidence>
<evidence type="ECO:0000256" key="1">
    <source>
        <dbReference type="SAM" id="MobiDB-lite"/>
    </source>
</evidence>
<evidence type="ECO:0000313" key="2">
    <source>
        <dbReference type="EMBL" id="CAF4798802.1"/>
    </source>
</evidence>
<dbReference type="Proteomes" id="UP000676336">
    <property type="component" value="Unassembled WGS sequence"/>
</dbReference>
<feature type="non-terminal residue" evidence="2">
    <location>
        <position position="1"/>
    </location>
</feature>
<sequence>SFGVNAANDQDQQQTKYRHYSSSKATGSDATPNPPKTKRLTHEKRLIRDLLNNYP</sequence>
<dbReference type="EMBL" id="CAJOBI010148117">
    <property type="protein sequence ID" value="CAF4798802.1"/>
    <property type="molecule type" value="Genomic_DNA"/>
</dbReference>
<dbReference type="AlphaFoldDB" id="A0A8S3B9X3"/>
<reference evidence="2" key="1">
    <citation type="submission" date="2021-02" db="EMBL/GenBank/DDBJ databases">
        <authorList>
            <person name="Nowell W R."/>
        </authorList>
    </citation>
    <scope>NUCLEOTIDE SEQUENCE</scope>
</reference>